<name>A0A060NS56_9BURK</name>
<keyword evidence="2" id="KW-1185">Reference proteome</keyword>
<accession>A0A060NS56</accession>
<evidence type="ECO:0000313" key="1">
    <source>
        <dbReference type="EMBL" id="BAO84622.1"/>
    </source>
</evidence>
<dbReference type="HOGENOM" id="CLU_2477990_0_0_4"/>
<sequence length="87" mass="9048">MIAHESYRLVYEIDGSTVWILALVHTRPPVATSDGVARGAGCLHCTTSYTRPALAPIGLYAGWAAVARLDCACPAGPYTGGGTLDLS</sequence>
<dbReference type="Proteomes" id="UP000066014">
    <property type="component" value="Plasmid pSMB1"/>
</dbReference>
<geneLocation type="plasmid" evidence="2">
    <name>pSMB1 DNA</name>
</geneLocation>
<evidence type="ECO:0000313" key="2">
    <source>
        <dbReference type="Proteomes" id="UP000066014"/>
    </source>
</evidence>
<reference evidence="1 2" key="1">
    <citation type="journal article" date="2014" name="Nat. Commun.">
        <title>Physiological and genomic features of highly alkaliphilic hydrogen-utilizing Betaproteobacteria from a continental serpentinizing site.</title>
        <authorList>
            <person name="Suzuki S."/>
            <person name="Kuenen J.G."/>
            <person name="Schipper K."/>
            <person name="van der Velde S."/>
            <person name="Ishii S."/>
            <person name="Wu A."/>
            <person name="Sorokin D.Y."/>
            <person name="Tenney A."/>
            <person name="Meng X.Y."/>
            <person name="Morrill P.L."/>
            <person name="Kamagata Y."/>
            <person name="Muyzer G."/>
            <person name="Nealson K.H."/>
        </authorList>
    </citation>
    <scope>NUCLEOTIDE SEQUENCE [LARGE SCALE GENOMIC DNA]</scope>
    <source>
        <strain evidence="1 2">B1</strain>
        <plasmid evidence="1">pSMB1</plasmid>
    </source>
</reference>
<proteinExistence type="predicted"/>
<organism evidence="1 2">
    <name type="scientific">Serpentinimonas maccroryi</name>
    <dbReference type="NCBI Taxonomy" id="1458426"/>
    <lineage>
        <taxon>Bacteria</taxon>
        <taxon>Pseudomonadati</taxon>
        <taxon>Pseudomonadota</taxon>
        <taxon>Betaproteobacteria</taxon>
        <taxon>Burkholderiales</taxon>
        <taxon>Comamonadaceae</taxon>
        <taxon>Serpentinimonas</taxon>
    </lineage>
</organism>
<keyword evidence="1" id="KW-0614">Plasmid</keyword>
<dbReference type="KEGG" id="cbab:SMCB_p0005"/>
<dbReference type="AlphaFoldDB" id="A0A060NS56"/>
<protein>
    <submittedName>
        <fullName evidence="1">RecA-superfamily ATPases implicated in signal transduction</fullName>
    </submittedName>
</protein>
<gene>
    <name evidence="1" type="ORF">SMCB_p0005</name>
</gene>
<dbReference type="EMBL" id="AP014570">
    <property type="protein sequence ID" value="BAO84622.1"/>
    <property type="molecule type" value="Genomic_DNA"/>
</dbReference>